<reference evidence="13" key="1">
    <citation type="submission" date="2023-07" db="EMBL/GenBank/DDBJ databases">
        <title>Genomic Encyclopedia of Type Strains, Phase IV (KMG-IV): sequencing the most valuable type-strain genomes for metagenomic binning, comparative biology and taxonomic classification.</title>
        <authorList>
            <person name="Goeker M."/>
        </authorList>
    </citation>
    <scope>NUCLEOTIDE SEQUENCE</scope>
    <source>
        <strain evidence="13">DSM 23947</strain>
    </source>
</reference>
<dbReference type="InterPro" id="IPR023827">
    <property type="entry name" value="Peptidase_S8_Asp-AS"/>
</dbReference>
<evidence type="ECO:0000256" key="6">
    <source>
        <dbReference type="ARBA" id="ARBA00022801"/>
    </source>
</evidence>
<dbReference type="PANTHER" id="PTHR43806:SF65">
    <property type="entry name" value="SERINE PROTEASE APRX"/>
    <property type="match status" value="1"/>
</dbReference>
<dbReference type="Gene3D" id="3.50.30.30">
    <property type="match status" value="1"/>
</dbReference>
<keyword evidence="2" id="KW-0134">Cell wall</keyword>
<evidence type="ECO:0000256" key="9">
    <source>
        <dbReference type="PROSITE-ProRule" id="PRU01240"/>
    </source>
</evidence>
<keyword evidence="6 9" id="KW-0378">Hydrolase</keyword>
<dbReference type="RefSeq" id="WP_307256130.1">
    <property type="nucleotide sequence ID" value="NZ_JAUSUC010000004.1"/>
</dbReference>
<dbReference type="SUPFAM" id="SSF52025">
    <property type="entry name" value="PA domain"/>
    <property type="match status" value="1"/>
</dbReference>
<dbReference type="InterPro" id="IPR023828">
    <property type="entry name" value="Peptidase_S8_Ser-AS"/>
</dbReference>
<evidence type="ECO:0000256" key="1">
    <source>
        <dbReference type="ARBA" id="ARBA00011073"/>
    </source>
</evidence>
<dbReference type="Pfam" id="PF02225">
    <property type="entry name" value="PA"/>
    <property type="match status" value="1"/>
</dbReference>
<evidence type="ECO:0000259" key="12">
    <source>
        <dbReference type="Pfam" id="PF02225"/>
    </source>
</evidence>
<protein>
    <submittedName>
        <fullName evidence="13">Minor extracellular serine protease Vpr</fullName>
        <ecNumber evidence="13">3.4.21.-</ecNumber>
    </submittedName>
</protein>
<feature type="active site" description="Charge relay system" evidence="8 9">
    <location>
        <position position="141"/>
    </location>
</feature>
<dbReference type="PRINTS" id="PR00723">
    <property type="entry name" value="SUBTILISIN"/>
</dbReference>
<evidence type="ECO:0000313" key="13">
    <source>
        <dbReference type="EMBL" id="MDQ0214140.1"/>
    </source>
</evidence>
<evidence type="ECO:0000256" key="7">
    <source>
        <dbReference type="ARBA" id="ARBA00022825"/>
    </source>
</evidence>
<evidence type="ECO:0000256" key="3">
    <source>
        <dbReference type="ARBA" id="ARBA00022525"/>
    </source>
</evidence>
<dbReference type="PROSITE" id="PS51892">
    <property type="entry name" value="SUBTILASE"/>
    <property type="match status" value="1"/>
</dbReference>
<evidence type="ECO:0000256" key="4">
    <source>
        <dbReference type="ARBA" id="ARBA00022670"/>
    </source>
</evidence>
<dbReference type="Pfam" id="PF00082">
    <property type="entry name" value="Peptidase_S8"/>
    <property type="match status" value="1"/>
</dbReference>
<dbReference type="InterPro" id="IPR000209">
    <property type="entry name" value="Peptidase_S8/S53_dom"/>
</dbReference>
<evidence type="ECO:0000256" key="8">
    <source>
        <dbReference type="PIRSR" id="PIRSR615500-1"/>
    </source>
</evidence>
<evidence type="ECO:0000259" key="11">
    <source>
        <dbReference type="Pfam" id="PF00082"/>
    </source>
</evidence>
<evidence type="ECO:0000256" key="10">
    <source>
        <dbReference type="RuleBase" id="RU003355"/>
    </source>
</evidence>
<feature type="active site" description="Charge relay system" evidence="8 9">
    <location>
        <position position="470"/>
    </location>
</feature>
<feature type="domain" description="PA" evidence="12">
    <location>
        <begin position="340"/>
        <end position="406"/>
    </location>
</feature>
<sequence length="735" mass="82529">MKKLLFIFCIFVIIFPYPVFASIKLPSLPMQDEEEVITAILEVQSPIDENWIRQLRHSSTTVSIKYIYKEVFNGVAVEGKRKEIAKLKKKYPSIQHVHEANVYHSLANESIPFIGSKKARSYFDQKGNRVTGKGVKVAVIDTGVDYHHTDLRRNYKGGKDFVDGDDFPMEAREGNQAMTFHGTHVAGVIAANGRMEGVAPEADLYAYRVLGANGSGTTDQVLAGLEQAVKDDMDVINLSLGSEMNGPDLPISKALDRVVEKGVVAVTSNGNSGPDQWTVGTPGTSEKAISVGASTPILHIPYVYTNKNRQQIKLQMMENSIPWEMMQTLEIVDGKYGERQHLQNVEGKIALIKRGKIPFTLKVENAQEQGAKAVIIYNNTNQHLHAGLEHQLQIPAATIPKKIAEKWKKQMEAMKLLITTEIKKEQDQLASFSSRGPVTTNWEIKPDIVAPGVEIESTIPNGYFSLQGTSMAAPHIAGAAVLLKQAYPNWTPAEVKAALMNTAKLLEDQKGNPLHVYEQGTGRVQIEEALTMQTMVIPGSLSFGKMKSRQHPEKEKKLKVRNISNETKHYHFEHPSKKGQLQWKFPLPFSLKPNEEKEVIVSAFLKEEDTKQKVKDGYITLKEGNEEIHLPYLYVMNEPEYPRVMGFTLVQGDKPKTIRYEVYLPSTSEEFGIAMYEKETMRFMGLLDSQRNVQRGLKEKELLLPDNIDLTNTIFVAFVRSKGKEDYQKWGDSSI</sequence>
<dbReference type="GO" id="GO:0006508">
    <property type="term" value="P:proteolysis"/>
    <property type="evidence" value="ECO:0007669"/>
    <property type="project" value="UniProtKB-KW"/>
</dbReference>
<dbReference type="Proteomes" id="UP001237207">
    <property type="component" value="Unassembled WGS sequence"/>
</dbReference>
<dbReference type="InterPro" id="IPR015500">
    <property type="entry name" value="Peptidase_S8_subtilisin-rel"/>
</dbReference>
<dbReference type="InterPro" id="IPR022398">
    <property type="entry name" value="Peptidase_S8_His-AS"/>
</dbReference>
<dbReference type="EC" id="3.4.21.-" evidence="13"/>
<dbReference type="Gene3D" id="3.40.50.200">
    <property type="entry name" value="Peptidase S8/S53 domain"/>
    <property type="match status" value="1"/>
</dbReference>
<keyword evidence="14" id="KW-1185">Reference proteome</keyword>
<feature type="active site" description="Charge relay system" evidence="8 9">
    <location>
        <position position="181"/>
    </location>
</feature>
<evidence type="ECO:0000256" key="5">
    <source>
        <dbReference type="ARBA" id="ARBA00022729"/>
    </source>
</evidence>
<keyword evidence="5" id="KW-0732">Signal</keyword>
<dbReference type="EMBL" id="JAUSUC010000004">
    <property type="protein sequence ID" value="MDQ0214140.1"/>
    <property type="molecule type" value="Genomic_DNA"/>
</dbReference>
<dbReference type="InterPro" id="IPR034213">
    <property type="entry name" value="S8_Vpr-like"/>
</dbReference>
<dbReference type="CDD" id="cd07474">
    <property type="entry name" value="Peptidases_S8_subtilisin_Vpr-like"/>
    <property type="match status" value="1"/>
</dbReference>
<evidence type="ECO:0000256" key="2">
    <source>
        <dbReference type="ARBA" id="ARBA00022512"/>
    </source>
</evidence>
<dbReference type="PROSITE" id="PS00138">
    <property type="entry name" value="SUBTILASE_SER"/>
    <property type="match status" value="1"/>
</dbReference>
<name>A0AAJ1WHZ7_9BACI</name>
<dbReference type="PROSITE" id="PS00136">
    <property type="entry name" value="SUBTILASE_ASP"/>
    <property type="match status" value="1"/>
</dbReference>
<dbReference type="InterPro" id="IPR046450">
    <property type="entry name" value="PA_dom_sf"/>
</dbReference>
<dbReference type="InterPro" id="IPR050131">
    <property type="entry name" value="Peptidase_S8_subtilisin-like"/>
</dbReference>
<dbReference type="CDD" id="cd02133">
    <property type="entry name" value="PA_C5a_like"/>
    <property type="match status" value="1"/>
</dbReference>
<dbReference type="SUPFAM" id="SSF52743">
    <property type="entry name" value="Subtilisin-like"/>
    <property type="match status" value="1"/>
</dbReference>
<organism evidence="13 14">
    <name type="scientific">Oikeobacillus pervagus</name>
    <dbReference type="NCBI Taxonomy" id="1325931"/>
    <lineage>
        <taxon>Bacteria</taxon>
        <taxon>Bacillati</taxon>
        <taxon>Bacillota</taxon>
        <taxon>Bacilli</taxon>
        <taxon>Bacillales</taxon>
        <taxon>Bacillaceae</taxon>
        <taxon>Oikeobacillus</taxon>
    </lineage>
</organism>
<keyword evidence="7 9" id="KW-0720">Serine protease</keyword>
<keyword evidence="3" id="KW-0964">Secreted</keyword>
<comment type="similarity">
    <text evidence="1 9 10">Belongs to the peptidase S8 family.</text>
</comment>
<dbReference type="PANTHER" id="PTHR43806">
    <property type="entry name" value="PEPTIDASE S8"/>
    <property type="match status" value="1"/>
</dbReference>
<dbReference type="InterPro" id="IPR036852">
    <property type="entry name" value="Peptidase_S8/S53_dom_sf"/>
</dbReference>
<dbReference type="AlphaFoldDB" id="A0AAJ1WHZ7"/>
<dbReference type="PROSITE" id="PS00137">
    <property type="entry name" value="SUBTILASE_HIS"/>
    <property type="match status" value="1"/>
</dbReference>
<proteinExistence type="inferred from homology"/>
<evidence type="ECO:0000313" key="14">
    <source>
        <dbReference type="Proteomes" id="UP001237207"/>
    </source>
</evidence>
<dbReference type="GO" id="GO:0004252">
    <property type="term" value="F:serine-type endopeptidase activity"/>
    <property type="evidence" value="ECO:0007669"/>
    <property type="project" value="UniProtKB-UniRule"/>
</dbReference>
<feature type="domain" description="Peptidase S8/S53" evidence="11">
    <location>
        <begin position="132"/>
        <end position="513"/>
    </location>
</feature>
<accession>A0AAJ1WHZ7</accession>
<comment type="caution">
    <text evidence="13">The sequence shown here is derived from an EMBL/GenBank/DDBJ whole genome shotgun (WGS) entry which is preliminary data.</text>
</comment>
<gene>
    <name evidence="13" type="ORF">J2S13_000536</name>
</gene>
<dbReference type="InterPro" id="IPR003137">
    <property type="entry name" value="PA_domain"/>
</dbReference>
<keyword evidence="4 9" id="KW-0645">Protease</keyword>